<dbReference type="InterPro" id="IPR018163">
    <property type="entry name" value="Thr/Ala-tRNA-synth_IIc_edit"/>
</dbReference>
<feature type="region of interest" description="Disordered" evidence="3">
    <location>
        <begin position="445"/>
        <end position="466"/>
    </location>
</feature>
<keyword evidence="6" id="KW-1185">Reference proteome</keyword>
<dbReference type="OrthoDB" id="288942at2759"/>
<dbReference type="SUPFAM" id="SSF50447">
    <property type="entry name" value="Translation proteins"/>
    <property type="match status" value="1"/>
</dbReference>
<dbReference type="Pfam" id="PF07973">
    <property type="entry name" value="tRNA_SAD"/>
    <property type="match status" value="1"/>
</dbReference>
<evidence type="ECO:0000256" key="3">
    <source>
        <dbReference type="SAM" id="MobiDB-lite"/>
    </source>
</evidence>
<dbReference type="PANTHER" id="PTHR43462:SF2">
    <property type="entry name" value="THREONYL AND ALANYL TRNA SYNTHETASE SECOND ADDITIONAL DOMAIN-CONTAINING PROTEIN"/>
    <property type="match status" value="1"/>
</dbReference>
<comment type="cofactor">
    <cofactor evidence="1">
        <name>Zn(2+)</name>
        <dbReference type="ChEBI" id="CHEBI:29105"/>
    </cofactor>
</comment>
<dbReference type="PANTHER" id="PTHR43462">
    <property type="entry name" value="ALANYL-TRNA EDITING PROTEIN"/>
    <property type="match status" value="1"/>
</dbReference>
<dbReference type="FunFam" id="3.30.980.10:FF:000008">
    <property type="entry name" value="Similar to alanyl-tRNA synthetase"/>
    <property type="match status" value="1"/>
</dbReference>
<feature type="compositionally biased region" description="Low complexity" evidence="3">
    <location>
        <begin position="448"/>
        <end position="459"/>
    </location>
</feature>
<evidence type="ECO:0000259" key="4">
    <source>
        <dbReference type="SMART" id="SM00863"/>
    </source>
</evidence>
<dbReference type="InterPro" id="IPR012947">
    <property type="entry name" value="tRNA_SAD"/>
</dbReference>
<feature type="domain" description="Threonyl/alanyl tRNA synthetase SAD" evidence="4">
    <location>
        <begin position="247"/>
        <end position="289"/>
    </location>
</feature>
<dbReference type="AlphaFoldDB" id="A0A5Q4BI28"/>
<dbReference type="GO" id="GO:0043039">
    <property type="term" value="P:tRNA aminoacylation"/>
    <property type="evidence" value="ECO:0007669"/>
    <property type="project" value="InterPro"/>
</dbReference>
<organism evidence="5 6">
    <name type="scientific">Colletotrichum shisoi</name>
    <dbReference type="NCBI Taxonomy" id="2078593"/>
    <lineage>
        <taxon>Eukaryota</taxon>
        <taxon>Fungi</taxon>
        <taxon>Dikarya</taxon>
        <taxon>Ascomycota</taxon>
        <taxon>Pezizomycotina</taxon>
        <taxon>Sordariomycetes</taxon>
        <taxon>Hypocreomycetidae</taxon>
        <taxon>Glomerellales</taxon>
        <taxon>Glomerellaceae</taxon>
        <taxon>Colletotrichum</taxon>
        <taxon>Colletotrichum destructivum species complex</taxon>
    </lineage>
</organism>
<dbReference type="InterPro" id="IPR051335">
    <property type="entry name" value="Alanyl-tRNA_Editing_Enzymes"/>
</dbReference>
<feature type="compositionally biased region" description="Low complexity" evidence="3">
    <location>
        <begin position="103"/>
        <end position="120"/>
    </location>
</feature>
<name>A0A5Q4BI28_9PEZI</name>
<dbReference type="Proteomes" id="UP000326340">
    <property type="component" value="Unassembled WGS sequence"/>
</dbReference>
<feature type="region of interest" description="Disordered" evidence="3">
    <location>
        <begin position="102"/>
        <end position="121"/>
    </location>
</feature>
<comment type="similarity">
    <text evidence="2">Belongs to the class-II aminoacyl-tRNA synthetase family. Alax-L subfamily.</text>
</comment>
<reference evidence="5 6" key="1">
    <citation type="journal article" date="2019" name="Sci. Rep.">
        <title>Colletotrichum shisoi sp. nov., an anthracnose pathogen of Perilla frutescens in Japan: molecular phylogenetic, morphological and genomic evidence.</title>
        <authorList>
            <person name="Gan P."/>
            <person name="Tsushima A."/>
            <person name="Hiroyama R."/>
            <person name="Narusaka M."/>
            <person name="Takano Y."/>
            <person name="Narusaka Y."/>
            <person name="Kawaradani M."/>
            <person name="Damm U."/>
            <person name="Shirasu K."/>
        </authorList>
    </citation>
    <scope>NUCLEOTIDE SEQUENCE [LARGE SCALE GENOMIC DNA]</scope>
    <source>
        <strain evidence="5 6">PG-2018a</strain>
    </source>
</reference>
<gene>
    <name evidence="5" type="primary">AlaXL</name>
    <name evidence="5" type="ORF">CSHISOI_08993</name>
</gene>
<dbReference type="GO" id="GO:0004812">
    <property type="term" value="F:aminoacyl-tRNA ligase activity"/>
    <property type="evidence" value="ECO:0007669"/>
    <property type="project" value="InterPro"/>
</dbReference>
<dbReference type="FunFam" id="2.40.30.130:FF:000018">
    <property type="entry name" value="Alanyl-tRNA synthetase, putative"/>
    <property type="match status" value="1"/>
</dbReference>
<protein>
    <submittedName>
        <fullName evidence="5">Alanyl-tRNA editing protein AlaX-L</fullName>
    </submittedName>
</protein>
<dbReference type="InterPro" id="IPR009000">
    <property type="entry name" value="Transl_B-barrel_sf"/>
</dbReference>
<dbReference type="SMART" id="SM00863">
    <property type="entry name" value="tRNA_SAD"/>
    <property type="match status" value="1"/>
</dbReference>
<accession>A0A5Q4BI28</accession>
<evidence type="ECO:0000313" key="5">
    <source>
        <dbReference type="EMBL" id="TQN66426.1"/>
    </source>
</evidence>
<sequence length="735" mass="80803">MGSVAARTYLAFQHNAKLHALKTVVTAVRPFADLEEPNRQLFKDGGDHDHVVVTEQTIFHPQGGGQPSDVGAMTGPSGASFAVASARMDAVREGQVLHFGRFTSSSTSSSTTTSTTTSTSKDATTTAALFAPGDEVDQAIDAEKRLLYSRLHTAGHVLGAAVRHLLEGEVEGFDELKASHFPDAASCEFQGLIDGAWKAPIQARLDGYIAAAMPVRVDFWDEDDFRRRGLERLIPDRTPAPPGGGKFRVVEVVGAEVYPCGGTHVDSTDLCGETVVKKISRSKGRSKVSYALKLTTPRLFLQVKAPSKVSLTLPYKVQFVLRRAKRDWVHRPCVVRWNPSLEAFGPSGLVVLRHATENDDGFEQLAIRHDGLPEPPEAEGRALTDGQTDFWFTLAPGGEARLDALLPERYHRVLQADGTYTLLYPGAELSFWDWGSDRDISCTEKTRQAAAEGQEGGQETRPSLVVPGGARASFTTQAEQPPWPGRGALEAKEGFHKANLEEWRWRREEARQEMRFHEETPPPRRPSERVPGSPALSVTLQCAPTVTRTQQVRVAVTVTYDGICGPEGDVKQATRPITFRSWAIMALGDDDPWRDGFRLYRRRGSDVDGPWEECEECEEDDGGHEGFRIYDGPDRPVHVASHEHFASLRPGESWTATTHLQSVIPADAAPGDVLSYGFRGAVVDWWDWGSAEDHAETVVMLPCWIADRVVDPADNEGRPRLVVPRAGPVDFRIVG</sequence>
<dbReference type="GO" id="GO:0005524">
    <property type="term" value="F:ATP binding"/>
    <property type="evidence" value="ECO:0007669"/>
    <property type="project" value="InterPro"/>
</dbReference>
<proteinExistence type="inferred from homology"/>
<dbReference type="Gene3D" id="3.30.980.10">
    <property type="entry name" value="Threonyl-trna Synthetase, Chain A, domain 2"/>
    <property type="match status" value="1"/>
</dbReference>
<dbReference type="SUPFAM" id="SSF55186">
    <property type="entry name" value="ThrRS/AlaRS common domain"/>
    <property type="match status" value="1"/>
</dbReference>
<evidence type="ECO:0000256" key="2">
    <source>
        <dbReference type="ARBA" id="ARBA00008429"/>
    </source>
</evidence>
<evidence type="ECO:0000313" key="6">
    <source>
        <dbReference type="Proteomes" id="UP000326340"/>
    </source>
</evidence>
<dbReference type="EMBL" id="PUHP01001210">
    <property type="protein sequence ID" value="TQN66426.1"/>
    <property type="molecule type" value="Genomic_DNA"/>
</dbReference>
<evidence type="ECO:0000256" key="1">
    <source>
        <dbReference type="ARBA" id="ARBA00001947"/>
    </source>
</evidence>
<comment type="caution">
    <text evidence="5">The sequence shown here is derived from an EMBL/GenBank/DDBJ whole genome shotgun (WGS) entry which is preliminary data.</text>
</comment>
<dbReference type="Gene3D" id="2.40.30.130">
    <property type="match status" value="1"/>
</dbReference>